<dbReference type="Proteomes" id="UP000050562">
    <property type="component" value="Unassembled WGS sequence"/>
</dbReference>
<dbReference type="EMBL" id="LJRC01000302">
    <property type="protein sequence ID" value="KPY29270.1"/>
    <property type="molecule type" value="Genomic_DNA"/>
</dbReference>
<organism evidence="1 2">
    <name type="scientific">Pseudomonas syringae pv. primulae</name>
    <dbReference type="NCBI Taxonomy" id="251707"/>
    <lineage>
        <taxon>Bacteria</taxon>
        <taxon>Pseudomonadati</taxon>
        <taxon>Pseudomonadota</taxon>
        <taxon>Gammaproteobacteria</taxon>
        <taxon>Pseudomonadales</taxon>
        <taxon>Pseudomonadaceae</taxon>
        <taxon>Pseudomonas</taxon>
    </lineage>
</organism>
<evidence type="ECO:0000313" key="1">
    <source>
        <dbReference type="EMBL" id="KPY29270.1"/>
    </source>
</evidence>
<sequence length="621" mass="68709">MDTTQVRDQVRDHAAFDHRRDLLQVREAWGADPGTVAHGAAVARQVITVDTLGRFDHLEGFVGRHDRAPRNLQEVRDQGFDVLQGALFGRRRGQRVIRLVRAGRHVAHALVDDLDALAHFFHAHHATVVGITMDCQRDFELEVLVARIRTSLAQVEVQAGGTQAWAGNAPVQRFFGVVGSDANGTALEDAVLQCRLGVFVEALWQPVHEVLDQLFPAAWQVVCNTADAIPGRVQTETGNGFDHRVCLLTVGEGEEHRGHRAHVLDIGTQEQQVAGDTEELGHHDTNHVDAIRHGDAGQFLDRKHVRQVVHHPAEVIDAVGVRDVAVPGLAFAHLLGTTVVIADVRDAVDDFFAVQLQDDTERTVGRRVVRAQVEEHVVLVLAGTLHAPGFRIEARCFFFQLLFGQRQAVGIEFGRTRGEVLAQRMAFPGRRHHDAGQVRVAREIDPEHVPHFTLVPVGVWPDTGDGRHAQVAFRQRYLEHDVAVTFYRHQVIEHSEVGARQSAAVSAQALVHAMQVVEHGIGLGHLTQERQDFHQSGALDPQHRHAGASRLGREGLGAKTVVQFNDDVLVVSLVRRDVQSVVCSHRSQSLRSTYRINPGSCLFYKKNGLDQTSSGLRRLVT</sequence>
<evidence type="ECO:0000313" key="2">
    <source>
        <dbReference type="Proteomes" id="UP000050562"/>
    </source>
</evidence>
<accession>A0A0P9Y692</accession>
<protein>
    <submittedName>
        <fullName evidence="1">Uncharacterized protein</fullName>
    </submittedName>
</protein>
<reference evidence="1 2" key="1">
    <citation type="submission" date="2015-09" db="EMBL/GenBank/DDBJ databases">
        <title>Genome announcement of multiple Pseudomonas syringae strains.</title>
        <authorList>
            <person name="Thakur S."/>
            <person name="Wang P.W."/>
            <person name="Gong Y."/>
            <person name="Weir B.S."/>
            <person name="Guttman D.S."/>
        </authorList>
    </citation>
    <scope>NUCLEOTIDE SEQUENCE [LARGE SCALE GENOMIC DNA]</scope>
    <source>
        <strain evidence="1 2">ICMP3956</strain>
    </source>
</reference>
<name>A0A0P9Y692_9PSED</name>
<dbReference type="AlphaFoldDB" id="A0A0P9Y692"/>
<proteinExistence type="predicted"/>
<gene>
    <name evidence="1" type="ORF">ALO52_05149</name>
</gene>
<comment type="caution">
    <text evidence="1">The sequence shown here is derived from an EMBL/GenBank/DDBJ whole genome shotgun (WGS) entry which is preliminary data.</text>
</comment>